<proteinExistence type="predicted"/>
<organism evidence="1">
    <name type="scientific">Arundo donax</name>
    <name type="common">Giant reed</name>
    <name type="synonym">Donax arundinaceus</name>
    <dbReference type="NCBI Taxonomy" id="35708"/>
    <lineage>
        <taxon>Eukaryota</taxon>
        <taxon>Viridiplantae</taxon>
        <taxon>Streptophyta</taxon>
        <taxon>Embryophyta</taxon>
        <taxon>Tracheophyta</taxon>
        <taxon>Spermatophyta</taxon>
        <taxon>Magnoliopsida</taxon>
        <taxon>Liliopsida</taxon>
        <taxon>Poales</taxon>
        <taxon>Poaceae</taxon>
        <taxon>PACMAD clade</taxon>
        <taxon>Arundinoideae</taxon>
        <taxon>Arundineae</taxon>
        <taxon>Arundo</taxon>
    </lineage>
</organism>
<evidence type="ECO:0000313" key="1">
    <source>
        <dbReference type="EMBL" id="JAD37733.1"/>
    </source>
</evidence>
<dbReference type="EMBL" id="GBRH01260162">
    <property type="protein sequence ID" value="JAD37733.1"/>
    <property type="molecule type" value="Transcribed_RNA"/>
</dbReference>
<name>A0A0A8ZJ81_ARUDO</name>
<accession>A0A0A8ZJ81</accession>
<protein>
    <submittedName>
        <fullName evidence="1">Uncharacterized protein</fullName>
    </submittedName>
</protein>
<reference evidence="1" key="1">
    <citation type="submission" date="2014-09" db="EMBL/GenBank/DDBJ databases">
        <authorList>
            <person name="Magalhaes I.L.F."/>
            <person name="Oliveira U."/>
            <person name="Santos F.R."/>
            <person name="Vidigal T.H.D.A."/>
            <person name="Brescovit A.D."/>
            <person name="Santos A.J."/>
        </authorList>
    </citation>
    <scope>NUCLEOTIDE SEQUENCE</scope>
    <source>
        <tissue evidence="1">Shoot tissue taken approximately 20 cm above the soil surface</tissue>
    </source>
</reference>
<sequence length="10" mass="1307">MFEKKNCFFI</sequence>
<reference evidence="1" key="2">
    <citation type="journal article" date="2015" name="Data Brief">
        <title>Shoot transcriptome of the giant reed, Arundo donax.</title>
        <authorList>
            <person name="Barrero R.A."/>
            <person name="Guerrero F.D."/>
            <person name="Moolhuijzen P."/>
            <person name="Goolsby J.A."/>
            <person name="Tidwell J."/>
            <person name="Bellgard S.E."/>
            <person name="Bellgard M.I."/>
        </authorList>
    </citation>
    <scope>NUCLEOTIDE SEQUENCE</scope>
    <source>
        <tissue evidence="1">Shoot tissue taken approximately 20 cm above the soil surface</tissue>
    </source>
</reference>